<keyword evidence="3" id="KW-1185">Reference proteome</keyword>
<dbReference type="Proteomes" id="UP000295135">
    <property type="component" value="Unassembled WGS sequence"/>
</dbReference>
<comment type="caution">
    <text evidence="2">The sequence shown here is derived from an EMBL/GenBank/DDBJ whole genome shotgun (WGS) entry which is preliminary data.</text>
</comment>
<dbReference type="RefSeq" id="WP_126460667.1">
    <property type="nucleotide sequence ID" value="NZ_AP018721.1"/>
</dbReference>
<accession>A0A4R3JV13</accession>
<reference evidence="2 3" key="1">
    <citation type="submission" date="2019-03" db="EMBL/GenBank/DDBJ databases">
        <title>Genomic Encyclopedia of Type Strains, Phase IV (KMG-IV): sequencing the most valuable type-strain genomes for metagenomic binning, comparative biology and taxonomic classification.</title>
        <authorList>
            <person name="Goeker M."/>
        </authorList>
    </citation>
    <scope>NUCLEOTIDE SEQUENCE [LARGE SCALE GENOMIC DNA]</scope>
    <source>
        <strain evidence="2 3">DSM 103923</strain>
    </source>
</reference>
<protein>
    <submittedName>
        <fullName evidence="2">Uncharacterized protein</fullName>
    </submittedName>
</protein>
<dbReference type="AlphaFoldDB" id="A0A4R3JV13"/>
<gene>
    <name evidence="2" type="ORF">EDC61_11730</name>
</gene>
<evidence type="ECO:0000313" key="3">
    <source>
        <dbReference type="Proteomes" id="UP000295135"/>
    </source>
</evidence>
<organism evidence="2 3">
    <name type="scientific">Sulfuritortus calidifontis</name>
    <dbReference type="NCBI Taxonomy" id="1914471"/>
    <lineage>
        <taxon>Bacteria</taxon>
        <taxon>Pseudomonadati</taxon>
        <taxon>Pseudomonadota</taxon>
        <taxon>Betaproteobacteria</taxon>
        <taxon>Nitrosomonadales</taxon>
        <taxon>Thiobacillaceae</taxon>
        <taxon>Sulfuritortus</taxon>
    </lineage>
</organism>
<feature type="compositionally biased region" description="Polar residues" evidence="1">
    <location>
        <begin position="39"/>
        <end position="53"/>
    </location>
</feature>
<sequence length="162" mass="17277">MANSQVNALDSSYTSYISSAPAGQSNSPRQGHVVPEAANGSQPVGSSQVNISQEARDRLQGEASARDVKTAIGQRLSQMKEALTEIVKQYPPYSVEDRRRVAYLQLFSGLRKEIEALTAPLGQSVEQSAKAAAQVPVLDPVKASDQEVVAAVRSVEQALRAA</sequence>
<feature type="region of interest" description="Disordered" evidence="1">
    <location>
        <begin position="16"/>
        <end position="67"/>
    </location>
</feature>
<feature type="compositionally biased region" description="Polar residues" evidence="1">
    <location>
        <begin position="16"/>
        <end position="29"/>
    </location>
</feature>
<feature type="compositionally biased region" description="Basic and acidic residues" evidence="1">
    <location>
        <begin position="54"/>
        <end position="67"/>
    </location>
</feature>
<dbReference type="EMBL" id="SLZY01000017">
    <property type="protein sequence ID" value="TCS70125.1"/>
    <property type="molecule type" value="Genomic_DNA"/>
</dbReference>
<evidence type="ECO:0000313" key="2">
    <source>
        <dbReference type="EMBL" id="TCS70125.1"/>
    </source>
</evidence>
<proteinExistence type="predicted"/>
<evidence type="ECO:0000256" key="1">
    <source>
        <dbReference type="SAM" id="MobiDB-lite"/>
    </source>
</evidence>
<name>A0A4R3JV13_9PROT</name>